<evidence type="ECO:0000256" key="2">
    <source>
        <dbReference type="ARBA" id="ARBA00010970"/>
    </source>
</evidence>
<proteinExistence type="inferred from homology"/>
<dbReference type="InterPro" id="IPR059112">
    <property type="entry name" value="CysZ/EI24"/>
</dbReference>
<dbReference type="Pfam" id="PF07264">
    <property type="entry name" value="EI24"/>
    <property type="match status" value="1"/>
</dbReference>
<protein>
    <recommendedName>
        <fullName evidence="10">Etoposide-induced protein 2.4 homolog</fullName>
    </recommendedName>
</protein>
<dbReference type="PANTHER" id="PTHR21389">
    <property type="entry name" value="P53 INDUCED PROTEIN"/>
    <property type="match status" value="1"/>
</dbReference>
<feature type="region of interest" description="Disordered" evidence="6">
    <location>
        <begin position="255"/>
        <end position="274"/>
    </location>
</feature>
<dbReference type="GO" id="GO:0005783">
    <property type="term" value="C:endoplasmic reticulum"/>
    <property type="evidence" value="ECO:0007669"/>
    <property type="project" value="TreeGrafter"/>
</dbReference>
<reference evidence="8" key="2">
    <citation type="submission" date="2020-11" db="EMBL/GenBank/DDBJ databases">
        <authorList>
            <person name="McCartney M.A."/>
            <person name="Auch B."/>
            <person name="Kono T."/>
            <person name="Mallez S."/>
            <person name="Becker A."/>
            <person name="Gohl D.M."/>
            <person name="Silverstein K.A.T."/>
            <person name="Koren S."/>
            <person name="Bechman K.B."/>
            <person name="Herman A."/>
            <person name="Abrahante J.E."/>
            <person name="Garbe J."/>
        </authorList>
    </citation>
    <scope>NUCLEOTIDE SEQUENCE</scope>
    <source>
        <strain evidence="8">Duluth1</strain>
        <tissue evidence="8">Whole animal</tissue>
    </source>
</reference>
<dbReference type="GO" id="GO:0016236">
    <property type="term" value="P:macroautophagy"/>
    <property type="evidence" value="ECO:0007669"/>
    <property type="project" value="TreeGrafter"/>
</dbReference>
<dbReference type="PANTHER" id="PTHR21389:SF0">
    <property type="entry name" value="ETOPOSIDE-INDUCED PROTEIN 2.4 HOMOLOG"/>
    <property type="match status" value="1"/>
</dbReference>
<name>A0A9D4BRC8_DREPO</name>
<comment type="similarity">
    <text evidence="2">Belongs to the EI24 family.</text>
</comment>
<keyword evidence="5 7" id="KW-0472">Membrane</keyword>
<gene>
    <name evidence="8" type="ORF">DPMN_079623</name>
</gene>
<evidence type="ECO:0000313" key="9">
    <source>
        <dbReference type="Proteomes" id="UP000828390"/>
    </source>
</evidence>
<feature type="transmembrane region" description="Helical" evidence="7">
    <location>
        <begin position="67"/>
        <end position="90"/>
    </location>
</feature>
<dbReference type="AlphaFoldDB" id="A0A9D4BRC8"/>
<feature type="transmembrane region" description="Helical" evidence="7">
    <location>
        <begin position="184"/>
        <end position="217"/>
    </location>
</feature>
<reference evidence="8" key="1">
    <citation type="journal article" date="2019" name="bioRxiv">
        <title>The Genome of the Zebra Mussel, Dreissena polymorpha: A Resource for Invasive Species Research.</title>
        <authorList>
            <person name="McCartney M.A."/>
            <person name="Auch B."/>
            <person name="Kono T."/>
            <person name="Mallez S."/>
            <person name="Zhang Y."/>
            <person name="Obille A."/>
            <person name="Becker A."/>
            <person name="Abrahante J.E."/>
            <person name="Garbe J."/>
            <person name="Badalamenti J.P."/>
            <person name="Herman A."/>
            <person name="Mangelson H."/>
            <person name="Liachko I."/>
            <person name="Sullivan S."/>
            <person name="Sone E.D."/>
            <person name="Koren S."/>
            <person name="Silverstein K.A.T."/>
            <person name="Beckman K.B."/>
            <person name="Gohl D.M."/>
        </authorList>
    </citation>
    <scope>NUCLEOTIDE SEQUENCE</scope>
    <source>
        <strain evidence="8">Duluth1</strain>
        <tissue evidence="8">Whole animal</tissue>
    </source>
</reference>
<evidence type="ECO:0000256" key="7">
    <source>
        <dbReference type="SAM" id="Phobius"/>
    </source>
</evidence>
<evidence type="ECO:0000256" key="4">
    <source>
        <dbReference type="ARBA" id="ARBA00022989"/>
    </source>
</evidence>
<dbReference type="EMBL" id="JAIWYP010000015">
    <property type="protein sequence ID" value="KAH3704566.1"/>
    <property type="molecule type" value="Genomic_DNA"/>
</dbReference>
<sequence>MRKRSPGNEPKVMHRIIQCCAWNGGVFWLSILIFNYLLLPMLKGMTTLLTGSETGPVWSWMGPMLTWTFSALWILPLFVLSKIVNCFWFADIADCAYRKSRGRPQLPNISMFIADMLFSLLLQTFFLLQGTLASFLPLPTVSQLISVLHMSLLYSLYSFEYKWVNMGWELHQRLDHIEKGWPYYFGFGLPMAVLTALPSSLVVSGCVFSILFPVFIISANEALTLHPNHYPLKLFAPCVALTNAIFHHSIMKRQPVAQASPKKHARIQEPSRHR</sequence>
<comment type="caution">
    <text evidence="8">The sequence shown here is derived from an EMBL/GenBank/DDBJ whole genome shotgun (WGS) entry which is preliminary data.</text>
</comment>
<evidence type="ECO:0000256" key="6">
    <source>
        <dbReference type="SAM" id="MobiDB-lite"/>
    </source>
</evidence>
<keyword evidence="3 7" id="KW-0812">Transmembrane</keyword>
<feature type="transmembrane region" description="Helical" evidence="7">
    <location>
        <begin position="20"/>
        <end position="39"/>
    </location>
</feature>
<evidence type="ECO:0000313" key="8">
    <source>
        <dbReference type="EMBL" id="KAH3704566.1"/>
    </source>
</evidence>
<evidence type="ECO:0008006" key="10">
    <source>
        <dbReference type="Google" id="ProtNLM"/>
    </source>
</evidence>
<feature type="transmembrane region" description="Helical" evidence="7">
    <location>
        <begin position="111"/>
        <end position="132"/>
    </location>
</feature>
<organism evidence="8 9">
    <name type="scientific">Dreissena polymorpha</name>
    <name type="common">Zebra mussel</name>
    <name type="synonym">Mytilus polymorpha</name>
    <dbReference type="NCBI Taxonomy" id="45954"/>
    <lineage>
        <taxon>Eukaryota</taxon>
        <taxon>Metazoa</taxon>
        <taxon>Spiralia</taxon>
        <taxon>Lophotrochozoa</taxon>
        <taxon>Mollusca</taxon>
        <taxon>Bivalvia</taxon>
        <taxon>Autobranchia</taxon>
        <taxon>Heteroconchia</taxon>
        <taxon>Euheterodonta</taxon>
        <taxon>Imparidentia</taxon>
        <taxon>Neoheterodontei</taxon>
        <taxon>Myida</taxon>
        <taxon>Dreissenoidea</taxon>
        <taxon>Dreissenidae</taxon>
        <taxon>Dreissena</taxon>
    </lineage>
</organism>
<keyword evidence="4 7" id="KW-1133">Transmembrane helix</keyword>
<evidence type="ECO:0000256" key="5">
    <source>
        <dbReference type="ARBA" id="ARBA00023136"/>
    </source>
</evidence>
<keyword evidence="9" id="KW-1185">Reference proteome</keyword>
<comment type="subcellular location">
    <subcellularLocation>
        <location evidence="1">Membrane</location>
        <topology evidence="1">Multi-pass membrane protein</topology>
    </subcellularLocation>
</comment>
<evidence type="ECO:0000256" key="3">
    <source>
        <dbReference type="ARBA" id="ARBA00022692"/>
    </source>
</evidence>
<dbReference type="Proteomes" id="UP000828390">
    <property type="component" value="Unassembled WGS sequence"/>
</dbReference>
<dbReference type="GO" id="GO:0016020">
    <property type="term" value="C:membrane"/>
    <property type="evidence" value="ECO:0007669"/>
    <property type="project" value="UniProtKB-SubCell"/>
</dbReference>
<evidence type="ECO:0000256" key="1">
    <source>
        <dbReference type="ARBA" id="ARBA00004141"/>
    </source>
</evidence>
<accession>A0A9D4BRC8</accession>